<sequence>MLQTLNELEAPSSEPRAATFQHLLLLMGIYLFKSPTESCDLLGDIQTCIRKSLGERHHGSHTKAIDPQELPCVEVVVEILLALLTQPSHFMHRVAQIVLGHVCSHLTPCSLQLILDVLNPETSEDEDDHVVVMDKSDEQWLKAAEVLPAWARWGGRSGKIAEVCDEPATTPQDKSEDSKESRGSESEEGGVRRDMVLGFWVQLMSVLQAGKALGGEESEDEEELGDEAMMALDQSLTSLSAEQKLWIQARQDEKSKPQKEKALRCDFQIWPENILVLELLEPLLGIIPCSLHRSNSKQEQDLLHKMACIFTHHLFHGHHCCHKLGDCVEALRGQVVRLVEQAGRQPDSTTLYHFNASLYLLQVLKGNKGCMLDTQEELEAGTDSSHMTKGLQAASCLDLNLTMCLYSSALSSFLTKHHSPLTVPMFLSLFSQQPVSVRAHPAHLGSPLSPSPIYASQHSLPRQVLCKSLLPVLV</sequence>
<reference evidence="4 5" key="1">
    <citation type="submission" date="2023-05" db="EMBL/GenBank/DDBJ databases">
        <title>B98-5 Cell Line De Novo Hybrid Assembly: An Optical Mapping Approach.</title>
        <authorList>
            <person name="Kananen K."/>
            <person name="Auerbach J.A."/>
            <person name="Kautto E."/>
            <person name="Blachly J.S."/>
        </authorList>
    </citation>
    <scope>NUCLEOTIDE SEQUENCE [LARGE SCALE GENOMIC DNA]</scope>
    <source>
        <strain evidence="4">B95-8</strain>
        <tissue evidence="4">Cell line</tissue>
    </source>
</reference>
<name>A0ABQ9V8X6_SAGOE</name>
<dbReference type="Proteomes" id="UP001266305">
    <property type="component" value="Unassembled WGS sequence"/>
</dbReference>
<dbReference type="PANTHER" id="PTHR13213:SF2">
    <property type="entry name" value="MYB-BINDING PROTEIN 1A"/>
    <property type="match status" value="1"/>
</dbReference>
<comment type="caution">
    <text evidence="4">The sequence shown here is derived from an EMBL/GenBank/DDBJ whole genome shotgun (WGS) entry which is preliminary data.</text>
</comment>
<dbReference type="PANTHER" id="PTHR13213">
    <property type="entry name" value="MYB-BINDING PROTEIN 1A FAMILY MEMBER"/>
    <property type="match status" value="1"/>
</dbReference>
<evidence type="ECO:0000256" key="2">
    <source>
        <dbReference type="ARBA" id="ARBA00023242"/>
    </source>
</evidence>
<keyword evidence="5" id="KW-1185">Reference proteome</keyword>
<evidence type="ECO:0000256" key="1">
    <source>
        <dbReference type="ARBA" id="ARBA00004123"/>
    </source>
</evidence>
<accession>A0ABQ9V8X6</accession>
<proteinExistence type="predicted"/>
<evidence type="ECO:0000313" key="5">
    <source>
        <dbReference type="Proteomes" id="UP001266305"/>
    </source>
</evidence>
<dbReference type="EMBL" id="JASSZA010000007">
    <property type="protein sequence ID" value="KAK2105113.1"/>
    <property type="molecule type" value="Genomic_DNA"/>
</dbReference>
<protein>
    <submittedName>
        <fullName evidence="4">Myb-binding protein 1A</fullName>
    </submittedName>
</protein>
<dbReference type="InterPro" id="IPR007015">
    <property type="entry name" value="DNA_pol_V/MYBBP1A"/>
</dbReference>
<feature type="compositionally biased region" description="Basic and acidic residues" evidence="3">
    <location>
        <begin position="173"/>
        <end position="190"/>
    </location>
</feature>
<feature type="region of interest" description="Disordered" evidence="3">
    <location>
        <begin position="161"/>
        <end position="190"/>
    </location>
</feature>
<keyword evidence="2" id="KW-0539">Nucleus</keyword>
<gene>
    <name evidence="4" type="primary">MYBBP1A_14</name>
    <name evidence="4" type="ORF">P7K49_014627</name>
</gene>
<comment type="subcellular location">
    <subcellularLocation>
        <location evidence="1">Nucleus</location>
    </subcellularLocation>
</comment>
<dbReference type="Pfam" id="PF04931">
    <property type="entry name" value="DNA_pol_phi"/>
    <property type="match status" value="1"/>
</dbReference>
<evidence type="ECO:0000313" key="4">
    <source>
        <dbReference type="EMBL" id="KAK2105113.1"/>
    </source>
</evidence>
<organism evidence="4 5">
    <name type="scientific">Saguinus oedipus</name>
    <name type="common">Cotton-top tamarin</name>
    <name type="synonym">Oedipomidas oedipus</name>
    <dbReference type="NCBI Taxonomy" id="9490"/>
    <lineage>
        <taxon>Eukaryota</taxon>
        <taxon>Metazoa</taxon>
        <taxon>Chordata</taxon>
        <taxon>Craniata</taxon>
        <taxon>Vertebrata</taxon>
        <taxon>Euteleostomi</taxon>
        <taxon>Mammalia</taxon>
        <taxon>Eutheria</taxon>
        <taxon>Euarchontoglires</taxon>
        <taxon>Primates</taxon>
        <taxon>Haplorrhini</taxon>
        <taxon>Platyrrhini</taxon>
        <taxon>Cebidae</taxon>
        <taxon>Callitrichinae</taxon>
        <taxon>Saguinus</taxon>
    </lineage>
</organism>
<evidence type="ECO:0000256" key="3">
    <source>
        <dbReference type="SAM" id="MobiDB-lite"/>
    </source>
</evidence>